<evidence type="ECO:0000256" key="4">
    <source>
        <dbReference type="ARBA" id="ARBA00022737"/>
    </source>
</evidence>
<dbReference type="Pfam" id="PF00903">
    <property type="entry name" value="Glyoxalase"/>
    <property type="match status" value="1"/>
</dbReference>
<keyword evidence="5" id="KW-0058">Aromatic hydrocarbons catabolism</keyword>
<evidence type="ECO:0000256" key="2">
    <source>
        <dbReference type="ARBA" id="ARBA00011881"/>
    </source>
</evidence>
<keyword evidence="7" id="KW-0560">Oxidoreductase</keyword>
<comment type="subunit">
    <text evidence="2">Homotetramer.</text>
</comment>
<dbReference type="Gene3D" id="3.10.180.10">
    <property type="entry name" value="2,3-Dihydroxybiphenyl 1,2-Dioxygenase, domain 1"/>
    <property type="match status" value="2"/>
</dbReference>
<feature type="domain" description="VOC" evidence="8">
    <location>
        <begin position="156"/>
        <end position="279"/>
    </location>
</feature>
<evidence type="ECO:0000256" key="7">
    <source>
        <dbReference type="ARBA" id="ARBA00023002"/>
    </source>
</evidence>
<keyword evidence="4" id="KW-0677">Repeat</keyword>
<reference evidence="10" key="1">
    <citation type="submission" date="2017-08" db="EMBL/GenBank/DDBJ databases">
        <authorList>
            <person name="Varghese N."/>
            <person name="Submissions S."/>
        </authorList>
    </citation>
    <scope>NUCLEOTIDE SEQUENCE [LARGE SCALE GENOMIC DNA]</scope>
    <source>
        <strain evidence="10">JC23</strain>
    </source>
</reference>
<evidence type="ECO:0000259" key="8">
    <source>
        <dbReference type="PROSITE" id="PS51819"/>
    </source>
</evidence>
<dbReference type="GO" id="GO:0051213">
    <property type="term" value="F:dioxygenase activity"/>
    <property type="evidence" value="ECO:0007669"/>
    <property type="project" value="UniProtKB-KW"/>
</dbReference>
<dbReference type="InterPro" id="IPR029068">
    <property type="entry name" value="Glyas_Bleomycin-R_OHBP_Dase"/>
</dbReference>
<dbReference type="EMBL" id="OBQC01000004">
    <property type="protein sequence ID" value="SOC38062.1"/>
    <property type="molecule type" value="Genomic_DNA"/>
</dbReference>
<evidence type="ECO:0000256" key="6">
    <source>
        <dbReference type="ARBA" id="ARBA00022964"/>
    </source>
</evidence>
<evidence type="ECO:0000256" key="5">
    <source>
        <dbReference type="ARBA" id="ARBA00022797"/>
    </source>
</evidence>
<dbReference type="PANTHER" id="PTHR21366">
    <property type="entry name" value="GLYOXALASE FAMILY PROTEIN"/>
    <property type="match status" value="1"/>
</dbReference>
<dbReference type="PROSITE" id="PS51819">
    <property type="entry name" value="VOC"/>
    <property type="match status" value="2"/>
</dbReference>
<gene>
    <name evidence="9" type="ORF">SAMN05877842_1042</name>
</gene>
<proteinExistence type="inferred from homology"/>
<protein>
    <submittedName>
        <fullName evidence="9">Catechol 2,3-dioxygenase</fullName>
    </submittedName>
</protein>
<keyword evidence="10" id="KW-1185">Reference proteome</keyword>
<accession>A0A285U898</accession>
<dbReference type="InterPro" id="IPR050383">
    <property type="entry name" value="GlyoxalaseI/FosfomycinResist"/>
</dbReference>
<evidence type="ECO:0000256" key="3">
    <source>
        <dbReference type="ARBA" id="ARBA00022723"/>
    </source>
</evidence>
<dbReference type="OrthoDB" id="317332at2"/>
<dbReference type="AlphaFoldDB" id="A0A285U898"/>
<evidence type="ECO:0000313" key="9">
    <source>
        <dbReference type="EMBL" id="SOC38062.1"/>
    </source>
</evidence>
<feature type="domain" description="VOC" evidence="8">
    <location>
        <begin position="12"/>
        <end position="126"/>
    </location>
</feature>
<evidence type="ECO:0000256" key="1">
    <source>
        <dbReference type="ARBA" id="ARBA00008784"/>
    </source>
</evidence>
<dbReference type="GO" id="GO:0046872">
    <property type="term" value="F:metal ion binding"/>
    <property type="evidence" value="ECO:0007669"/>
    <property type="project" value="UniProtKB-KW"/>
</dbReference>
<dbReference type="SUPFAM" id="SSF54593">
    <property type="entry name" value="Glyoxalase/Bleomycin resistance protein/Dihydroxybiphenyl dioxygenase"/>
    <property type="match status" value="1"/>
</dbReference>
<keyword evidence="6 9" id="KW-0223">Dioxygenase</keyword>
<evidence type="ECO:0000313" key="10">
    <source>
        <dbReference type="Proteomes" id="UP000219252"/>
    </source>
</evidence>
<name>A0A285U898_9BACL</name>
<sequence length="330" mass="37701">MSNEVRTPEIAKLGHFGLVSKDLEKSLWFFKEVVGLEETEVKDGVHYLRAWGDFEHHTMTLRQGEESHVDHIAWRTKREEDVDAFAKKLEQAGIEIRWVDEGTEAGQGKAFRFELPSGHTFEIYFKMEKTLASPESRSVLKNQSHKSWARGVSPRRIDHVNILTSLLANDLSDFLQDQLGFNLRECVQTPDGNLVGAWLSVTPLVHDIAISHDPFAASTQEIHHVSYWLDNSQDLLRAADILKENGIFFKGPGKHGISQAMYIYAIDPGSGVRLELFTNGYLIFEPDWEPIVWSIDEMDIGFTYWGDQMDTKPENNPTIKVYDDKKPIRS</sequence>
<dbReference type="Proteomes" id="UP000219252">
    <property type="component" value="Unassembled WGS sequence"/>
</dbReference>
<comment type="similarity">
    <text evidence="1">Belongs to the extradiol ring-cleavage dioxygenase family.</text>
</comment>
<dbReference type="InterPro" id="IPR037523">
    <property type="entry name" value="VOC_core"/>
</dbReference>
<dbReference type="InterPro" id="IPR004360">
    <property type="entry name" value="Glyas_Fos-R_dOase_dom"/>
</dbReference>
<keyword evidence="3" id="KW-0479">Metal-binding</keyword>
<dbReference type="Pfam" id="PF22247">
    <property type="entry name" value="Diox-like_N"/>
    <property type="match status" value="1"/>
</dbReference>
<dbReference type="InterPro" id="IPR054560">
    <property type="entry name" value="XylE-like_N"/>
</dbReference>
<organism evidence="9 10">
    <name type="scientific">Ureibacillus acetophenoni</name>
    <dbReference type="NCBI Taxonomy" id="614649"/>
    <lineage>
        <taxon>Bacteria</taxon>
        <taxon>Bacillati</taxon>
        <taxon>Bacillota</taxon>
        <taxon>Bacilli</taxon>
        <taxon>Bacillales</taxon>
        <taxon>Caryophanaceae</taxon>
        <taxon>Ureibacillus</taxon>
    </lineage>
</organism>
<dbReference type="RefSeq" id="WP_097149010.1">
    <property type="nucleotide sequence ID" value="NZ_OBQC01000004.1"/>
</dbReference>